<feature type="non-terminal residue" evidence="2">
    <location>
        <position position="1"/>
    </location>
</feature>
<dbReference type="Gene3D" id="3.90.950.20">
    <property type="entry name" value="CinA-like"/>
    <property type="match status" value="1"/>
</dbReference>
<protein>
    <submittedName>
        <fullName evidence="2">CinA family protein</fullName>
    </submittedName>
</protein>
<dbReference type="Pfam" id="PF02464">
    <property type="entry name" value="CinA"/>
    <property type="match status" value="1"/>
</dbReference>
<accession>A0A9D1MF30</accession>
<name>A0A9D1MF30_9FIRM</name>
<reference evidence="2" key="2">
    <citation type="journal article" date="2021" name="PeerJ">
        <title>Extensive microbial diversity within the chicken gut microbiome revealed by metagenomics and culture.</title>
        <authorList>
            <person name="Gilroy R."/>
            <person name="Ravi A."/>
            <person name="Getino M."/>
            <person name="Pursley I."/>
            <person name="Horton D.L."/>
            <person name="Alikhan N.F."/>
            <person name="Baker D."/>
            <person name="Gharbi K."/>
            <person name="Hall N."/>
            <person name="Watson M."/>
            <person name="Adriaenssens E.M."/>
            <person name="Foster-Nyarko E."/>
            <person name="Jarju S."/>
            <person name="Secka A."/>
            <person name="Antonio M."/>
            <person name="Oren A."/>
            <person name="Chaudhuri R.R."/>
            <person name="La Ragione R."/>
            <person name="Hildebrand F."/>
            <person name="Pallen M.J."/>
        </authorList>
    </citation>
    <scope>NUCLEOTIDE SEQUENCE</scope>
    <source>
        <strain evidence="2">11687</strain>
    </source>
</reference>
<dbReference type="EMBL" id="DVMZ01000060">
    <property type="protein sequence ID" value="HIU58902.1"/>
    <property type="molecule type" value="Genomic_DNA"/>
</dbReference>
<proteinExistence type="predicted"/>
<comment type="caution">
    <text evidence="2">The sequence shown here is derived from an EMBL/GenBank/DDBJ whole genome shotgun (WGS) entry which is preliminary data.</text>
</comment>
<dbReference type="Proteomes" id="UP000824081">
    <property type="component" value="Unassembled WGS sequence"/>
</dbReference>
<dbReference type="InterPro" id="IPR008136">
    <property type="entry name" value="CinA_C"/>
</dbReference>
<reference evidence="2" key="1">
    <citation type="submission" date="2020-10" db="EMBL/GenBank/DDBJ databases">
        <authorList>
            <person name="Gilroy R."/>
        </authorList>
    </citation>
    <scope>NUCLEOTIDE SEQUENCE</scope>
    <source>
        <strain evidence="2">11687</strain>
    </source>
</reference>
<gene>
    <name evidence="2" type="ORF">IAC57_02255</name>
</gene>
<dbReference type="InterPro" id="IPR036653">
    <property type="entry name" value="CinA-like_C"/>
</dbReference>
<dbReference type="SUPFAM" id="SSF142433">
    <property type="entry name" value="CinA-like"/>
    <property type="match status" value="1"/>
</dbReference>
<evidence type="ECO:0000313" key="3">
    <source>
        <dbReference type="Proteomes" id="UP000824081"/>
    </source>
</evidence>
<dbReference type="NCBIfam" id="TIGR00199">
    <property type="entry name" value="PncC_domain"/>
    <property type="match status" value="1"/>
</dbReference>
<organism evidence="2 3">
    <name type="scientific">Candidatus Scatosoma pullistercoris</name>
    <dbReference type="NCBI Taxonomy" id="2840934"/>
    <lineage>
        <taxon>Bacteria</taxon>
        <taxon>Bacillati</taxon>
        <taxon>Bacillota</taxon>
        <taxon>Clostridia</taxon>
        <taxon>Candidatus Scatosoma</taxon>
    </lineage>
</organism>
<sequence length="130" mass="14344">GLARRIVSVPGASEVYFEGLNTYDELAKRKRLGVSEYTLRTVGAVSDETAYEMASGLIATGDCDISVATTGLAGPKSDRTELPVGLCYIAVGLREKVYVYRYRFDGSREDITETAINYALFLAYRQLRNL</sequence>
<dbReference type="AlphaFoldDB" id="A0A9D1MF30"/>
<feature type="domain" description="CinA C-terminal" evidence="1">
    <location>
        <begin position="2"/>
        <end position="125"/>
    </location>
</feature>
<evidence type="ECO:0000313" key="2">
    <source>
        <dbReference type="EMBL" id="HIU58902.1"/>
    </source>
</evidence>
<evidence type="ECO:0000259" key="1">
    <source>
        <dbReference type="Pfam" id="PF02464"/>
    </source>
</evidence>